<dbReference type="Pfam" id="PF00106">
    <property type="entry name" value="adh_short"/>
    <property type="match status" value="1"/>
</dbReference>
<organism evidence="13 14">
    <name type="scientific">Tetranychus urticae</name>
    <name type="common">Two-spotted spider mite</name>
    <dbReference type="NCBI Taxonomy" id="32264"/>
    <lineage>
        <taxon>Eukaryota</taxon>
        <taxon>Metazoa</taxon>
        <taxon>Ecdysozoa</taxon>
        <taxon>Arthropoda</taxon>
        <taxon>Chelicerata</taxon>
        <taxon>Arachnida</taxon>
        <taxon>Acari</taxon>
        <taxon>Acariformes</taxon>
        <taxon>Trombidiformes</taxon>
        <taxon>Prostigmata</taxon>
        <taxon>Eleutherengona</taxon>
        <taxon>Raphignathae</taxon>
        <taxon>Tetranychoidea</taxon>
        <taxon>Tetranychidae</taxon>
        <taxon>Tetranychus</taxon>
    </lineage>
</organism>
<evidence type="ECO:0000313" key="14">
    <source>
        <dbReference type="Proteomes" id="UP000015104"/>
    </source>
</evidence>
<evidence type="ECO:0000256" key="4">
    <source>
        <dbReference type="ARBA" id="ARBA00022832"/>
    </source>
</evidence>
<dbReference type="InterPro" id="IPR002347">
    <property type="entry name" value="SDR_fam"/>
</dbReference>
<keyword evidence="9" id="KW-0456">Lyase</keyword>
<dbReference type="Gene3D" id="1.10.287.4290">
    <property type="match status" value="1"/>
</dbReference>
<evidence type="ECO:0000256" key="2">
    <source>
        <dbReference type="ARBA" id="ARBA00005005"/>
    </source>
</evidence>
<dbReference type="InterPro" id="IPR002539">
    <property type="entry name" value="MaoC-like_dom"/>
</dbReference>
<dbReference type="UniPathway" id="UPA00659"/>
<dbReference type="PRINTS" id="PR00081">
    <property type="entry name" value="GDHRDH"/>
</dbReference>
<dbReference type="OrthoDB" id="3592703at2759"/>
<dbReference type="EnsemblMetazoa" id="tetur01g12660.1">
    <property type="protein sequence ID" value="tetur01g12660.1"/>
    <property type="gene ID" value="tetur01g12660"/>
</dbReference>
<feature type="region of interest" description="Disordered" evidence="11">
    <location>
        <begin position="891"/>
        <end position="918"/>
    </location>
</feature>
<protein>
    <recommendedName>
        <fullName evidence="10">Peroxisomal multifunctional enzyme type 2</fullName>
    </recommendedName>
</protein>
<dbReference type="Pfam" id="PF01575">
    <property type="entry name" value="MaoC_dehydratas"/>
    <property type="match status" value="1"/>
</dbReference>
<keyword evidence="8" id="KW-0413">Isomerase</keyword>
<dbReference type="Gene3D" id="3.40.50.720">
    <property type="entry name" value="NAD(P)-binding Rossmann-like Domain"/>
    <property type="match status" value="1"/>
</dbReference>
<evidence type="ECO:0000256" key="5">
    <source>
        <dbReference type="ARBA" id="ARBA00023002"/>
    </source>
</evidence>
<dbReference type="InterPro" id="IPR029069">
    <property type="entry name" value="HotDog_dom_sf"/>
</dbReference>
<reference evidence="14" key="1">
    <citation type="submission" date="2011-08" db="EMBL/GenBank/DDBJ databases">
        <authorList>
            <person name="Rombauts S."/>
        </authorList>
    </citation>
    <scope>NUCLEOTIDE SEQUENCE</scope>
    <source>
        <strain evidence="14">London</strain>
    </source>
</reference>
<dbReference type="InterPro" id="IPR003033">
    <property type="entry name" value="SCP2_sterol-bd_dom"/>
</dbReference>
<dbReference type="Gene3D" id="3.30.1050.10">
    <property type="entry name" value="SCP2 sterol-binding domain"/>
    <property type="match status" value="4"/>
</dbReference>
<dbReference type="FunFam" id="3.40.50.720:FF:000185">
    <property type="entry name" value="peroxisomal multifunctional enzyme type 2"/>
    <property type="match status" value="1"/>
</dbReference>
<dbReference type="SUPFAM" id="SSF55718">
    <property type="entry name" value="SCP-like"/>
    <property type="match status" value="4"/>
</dbReference>
<evidence type="ECO:0000256" key="7">
    <source>
        <dbReference type="ARBA" id="ARBA00023140"/>
    </source>
</evidence>
<gene>
    <name evidence="13" type="primary">107364381</name>
</gene>
<evidence type="ECO:0000259" key="12">
    <source>
        <dbReference type="SMART" id="SM00822"/>
    </source>
</evidence>
<dbReference type="Gene3D" id="3.10.129.10">
    <property type="entry name" value="Hotdog Thioesterase"/>
    <property type="match status" value="1"/>
</dbReference>
<evidence type="ECO:0000256" key="8">
    <source>
        <dbReference type="ARBA" id="ARBA00023235"/>
    </source>
</evidence>
<proteinExistence type="inferred from homology"/>
<dbReference type="FunFam" id="3.10.129.10:FF:000013">
    <property type="entry name" value="Peroxisomal multifunctional enzyme type 2"/>
    <property type="match status" value="1"/>
</dbReference>
<evidence type="ECO:0000256" key="6">
    <source>
        <dbReference type="ARBA" id="ARBA00023098"/>
    </source>
</evidence>
<evidence type="ECO:0000256" key="1">
    <source>
        <dbReference type="ARBA" id="ARBA00004275"/>
    </source>
</evidence>
<dbReference type="Proteomes" id="UP000015104">
    <property type="component" value="Unassembled WGS sequence"/>
</dbReference>
<comment type="subcellular location">
    <subcellularLocation>
        <location evidence="1">Peroxisome</location>
    </subcellularLocation>
</comment>
<dbReference type="PRINTS" id="PR00080">
    <property type="entry name" value="SDRFAMILY"/>
</dbReference>
<dbReference type="InterPro" id="IPR036291">
    <property type="entry name" value="NAD(P)-bd_dom_sf"/>
</dbReference>
<dbReference type="SMART" id="SM00822">
    <property type="entry name" value="PKS_KR"/>
    <property type="match status" value="1"/>
</dbReference>
<keyword evidence="6" id="KW-0443">Lipid metabolism</keyword>
<dbReference type="eggNOG" id="ENOG502QPX4">
    <property type="taxonomic scope" value="Eukaryota"/>
</dbReference>
<dbReference type="InterPro" id="IPR051687">
    <property type="entry name" value="Peroxisomal_Beta-Oxidation"/>
</dbReference>
<dbReference type="SUPFAM" id="SSF51735">
    <property type="entry name" value="NAD(P)-binding Rossmann-fold domains"/>
    <property type="match status" value="1"/>
</dbReference>
<accession>T1JT32</accession>
<dbReference type="Pfam" id="PF22622">
    <property type="entry name" value="MFE-2_hydrat-2_N"/>
    <property type="match status" value="1"/>
</dbReference>
<dbReference type="EMBL" id="CAEY01000471">
    <property type="status" value="NOT_ANNOTATED_CDS"/>
    <property type="molecule type" value="Genomic_DNA"/>
</dbReference>
<dbReference type="AlphaFoldDB" id="T1JT32"/>
<evidence type="ECO:0000256" key="10">
    <source>
        <dbReference type="ARBA" id="ARBA00073497"/>
    </source>
</evidence>
<evidence type="ECO:0000256" key="11">
    <source>
        <dbReference type="SAM" id="MobiDB-lite"/>
    </source>
</evidence>
<keyword evidence="7" id="KW-0576">Peroxisome</keyword>
<reference evidence="13" key="2">
    <citation type="submission" date="2015-06" db="UniProtKB">
        <authorList>
            <consortium name="EnsemblMetazoa"/>
        </authorList>
    </citation>
    <scope>IDENTIFICATION</scope>
</reference>
<feature type="domain" description="Ketoreductase" evidence="12">
    <location>
        <begin position="11"/>
        <end position="204"/>
    </location>
</feature>
<dbReference type="CDD" id="cd05353">
    <property type="entry name" value="hydroxyacyl-CoA-like_DH_SDR_c-like"/>
    <property type="match status" value="1"/>
</dbReference>
<dbReference type="SUPFAM" id="SSF54637">
    <property type="entry name" value="Thioesterase/thiol ester dehydrase-isomerase"/>
    <property type="match status" value="2"/>
</dbReference>
<dbReference type="InterPro" id="IPR054357">
    <property type="entry name" value="MFE-2_N"/>
</dbReference>
<dbReference type="GO" id="GO:0018812">
    <property type="term" value="F:3-hydroxyacyl-CoA dehydratase activity"/>
    <property type="evidence" value="ECO:0007669"/>
    <property type="project" value="UniProtKB-ARBA"/>
</dbReference>
<dbReference type="PANTHER" id="PTHR45024">
    <property type="entry name" value="DEHYDROGENASES, SHORT CHAIN"/>
    <property type="match status" value="1"/>
</dbReference>
<dbReference type="InterPro" id="IPR036527">
    <property type="entry name" value="SCP2_sterol-bd_dom_sf"/>
</dbReference>
<dbReference type="KEGG" id="tut:107364381"/>
<dbReference type="Pfam" id="PF02036">
    <property type="entry name" value="SCP2"/>
    <property type="match status" value="4"/>
</dbReference>
<dbReference type="OMA" id="CHEEPDF"/>
<dbReference type="PROSITE" id="PS00061">
    <property type="entry name" value="ADH_SHORT"/>
    <property type="match status" value="1"/>
</dbReference>
<dbReference type="STRING" id="32264.T1JT32"/>
<sequence length="1177" mass="130193">MANNLLLFSNRVAIVTGAGGGLGREYALLLASRGASVVVNDLGGSRDGQGSDKRAADIVVAEIRNKGGKAVANYDSVENGESIVKTAIDNFGRIDIVVNNAGILRDRSFKKLSDQDWYSVIKVHLDGARKVTQAAWPYLLQQSYGRIIMTSSNAGLFGNFGQTAYSSAKNALIGFAKTLAIEGAKYNIHCNAIVPVAGSRLTEDVLPADLFGQFKPQYVAPTLAWLCHESCPESGSVIETAGGWVGKYAYLRTRGKVFNPPETMSPEAIRDNWSEITDTSVGSYPESITEQISELVSSIRGESTSTVRMNKAPENGNLFQYDADKLILYALGVGVNVNEPYHLRYLYESDPDFTAFPTFGVIPGLHGLMMTDLLSQAAQKYGFTIDPTRLLHGEQFLEIKNQIQVEAKLRSEARIVDVLDKGSGALIIADVDSYDSEGKHIFSNQFSLFIVGAGKFGGQRSSDNPKIKSVVSSPSRPADAIVTEKTSIDQAALYRLSGDKNPLHIDPNFSAVAGFNKPILHGLCSLGFATRHVLRTYANGDPSLFKAVKARFSGTIIPGETIKTEMWKEGNRIHLRCSNVETGKSILEGAYIDLDTAKINPSHQIEQNNAEIPLEAFKDDDELYLVSDPIFEEMGRRIEMAPDVASKINAIYEFIIYKDEKEVKRWVLDLKSAEKGLFAEGSKIVEPDCIIQISDQDMAALAMGDLDPVKGFMEGTIRIVGDPSVTQKLNYIFKLDSSVLHIEKTAAADREKFGAALNSTEKNNAANLQMACRIDSVFENWAAKRLNDLKSMIPTIKTVYQWNITKDGKPASVWTCDFKNGDGAIHRGSPKTGKADCILTIDDDFVCKIFEGKEDAMRAFMSGKLKISGNILAAQKLQQLWAEEAPNVAATLSQEEKKSESKSESSSSDSNTDPDIEEIPVTGYKCDLIFNIFKNRCHEEPDFMKRLRVVFQFNVLRKGKPACVWTADNKTKQFVQVYRDLPKNIKPDCIVTMEDEELLKVMVGKVNPQRLFMQGKIRVKGNIMLLQKLNSLWLEYQKLGKTPELPIAMDILLLEPLKTGLKSESIFIDLVQRIVRLPELLKDAKGFHNFNITKENKIVSNWVIDLTGEIPKIKRGSATDAVSTWTVDDYDIARLVLMKLKLADALAQNKVTIEGNKEKALKLEKMFTIPTSLKPKI</sequence>
<dbReference type="CDD" id="cd03448">
    <property type="entry name" value="HDE_HSD"/>
    <property type="match status" value="1"/>
</dbReference>
<dbReference type="GO" id="GO:0006635">
    <property type="term" value="P:fatty acid beta-oxidation"/>
    <property type="evidence" value="ECO:0007669"/>
    <property type="project" value="UniProtKB-UniPathway"/>
</dbReference>
<dbReference type="PANTHER" id="PTHR45024:SF2">
    <property type="entry name" value="SCP2 DOMAIN-CONTAINING PROTEIN"/>
    <property type="match status" value="1"/>
</dbReference>
<evidence type="ECO:0000313" key="13">
    <source>
        <dbReference type="EnsemblMetazoa" id="tetur01g12660.1"/>
    </source>
</evidence>
<comment type="pathway">
    <text evidence="2">Lipid metabolism; fatty acid beta-oxidation.</text>
</comment>
<keyword evidence="4" id="KW-0276">Fatty acid metabolism</keyword>
<name>T1JT32_TETUR</name>
<evidence type="ECO:0000256" key="3">
    <source>
        <dbReference type="ARBA" id="ARBA00006484"/>
    </source>
</evidence>
<dbReference type="InterPro" id="IPR020904">
    <property type="entry name" value="Sc_DH/Rdtase_CS"/>
</dbReference>
<dbReference type="GO" id="GO:0016853">
    <property type="term" value="F:isomerase activity"/>
    <property type="evidence" value="ECO:0007669"/>
    <property type="project" value="UniProtKB-KW"/>
</dbReference>
<dbReference type="GO" id="GO:0016491">
    <property type="term" value="F:oxidoreductase activity"/>
    <property type="evidence" value="ECO:0007669"/>
    <property type="project" value="UniProtKB-KW"/>
</dbReference>
<keyword evidence="14" id="KW-1185">Reference proteome</keyword>
<feature type="compositionally biased region" description="Basic and acidic residues" evidence="11">
    <location>
        <begin position="894"/>
        <end position="903"/>
    </location>
</feature>
<keyword evidence="5" id="KW-0560">Oxidoreductase</keyword>
<dbReference type="InterPro" id="IPR057326">
    <property type="entry name" value="KR_dom"/>
</dbReference>
<comment type="similarity">
    <text evidence="3">Belongs to the short-chain dehydrogenases/reductases (SDR) family.</text>
</comment>
<dbReference type="HOGENOM" id="CLU_273459_0_0_1"/>
<dbReference type="GO" id="GO:0005777">
    <property type="term" value="C:peroxisome"/>
    <property type="evidence" value="ECO:0007669"/>
    <property type="project" value="UniProtKB-SubCell"/>
</dbReference>
<evidence type="ECO:0000256" key="9">
    <source>
        <dbReference type="ARBA" id="ARBA00023239"/>
    </source>
</evidence>